<reference evidence="2 3" key="1">
    <citation type="submission" date="2021-03" db="EMBL/GenBank/DDBJ databases">
        <title>Whole genome shotgun sequence of Actinoplanes toevensis NBRC 105298.</title>
        <authorList>
            <person name="Komaki H."/>
            <person name="Tamura T."/>
        </authorList>
    </citation>
    <scope>NUCLEOTIDE SEQUENCE [LARGE SCALE GENOMIC DNA]</scope>
    <source>
        <strain evidence="2 3">NBRC 105298</strain>
    </source>
</reference>
<dbReference type="AlphaFoldDB" id="A0A919TA99"/>
<proteinExistence type="predicted"/>
<evidence type="ECO:0000313" key="2">
    <source>
        <dbReference type="EMBL" id="GIM90760.1"/>
    </source>
</evidence>
<sequence length="100" mass="10630">MPRASRVSGTPAGAITRTRSPGTKAGGRTTARVPARAGVADATVPATADAAMKVRREILTRRTLPRYTHTVKTIPGERGDHRRNLFLTLPGARMATARNG</sequence>
<comment type="caution">
    <text evidence="2">The sequence shown here is derived from an EMBL/GenBank/DDBJ whole genome shotgun (WGS) entry which is preliminary data.</text>
</comment>
<dbReference type="Proteomes" id="UP000677082">
    <property type="component" value="Unassembled WGS sequence"/>
</dbReference>
<evidence type="ECO:0000256" key="1">
    <source>
        <dbReference type="SAM" id="MobiDB-lite"/>
    </source>
</evidence>
<name>A0A919TA99_9ACTN</name>
<gene>
    <name evidence="2" type="ORF">Ato02nite_025530</name>
</gene>
<protein>
    <submittedName>
        <fullName evidence="2">Uncharacterized protein</fullName>
    </submittedName>
</protein>
<keyword evidence="3" id="KW-1185">Reference proteome</keyword>
<dbReference type="EMBL" id="BOQN01000038">
    <property type="protein sequence ID" value="GIM90760.1"/>
    <property type="molecule type" value="Genomic_DNA"/>
</dbReference>
<evidence type="ECO:0000313" key="3">
    <source>
        <dbReference type="Proteomes" id="UP000677082"/>
    </source>
</evidence>
<organism evidence="2 3">
    <name type="scientific">Paractinoplanes toevensis</name>
    <dbReference type="NCBI Taxonomy" id="571911"/>
    <lineage>
        <taxon>Bacteria</taxon>
        <taxon>Bacillati</taxon>
        <taxon>Actinomycetota</taxon>
        <taxon>Actinomycetes</taxon>
        <taxon>Micromonosporales</taxon>
        <taxon>Micromonosporaceae</taxon>
        <taxon>Paractinoplanes</taxon>
    </lineage>
</organism>
<accession>A0A919TA99</accession>
<feature type="region of interest" description="Disordered" evidence="1">
    <location>
        <begin position="1"/>
        <end position="34"/>
    </location>
</feature>